<keyword evidence="3" id="KW-1185">Reference proteome</keyword>
<comment type="caution">
    <text evidence="2">The sequence shown here is derived from an EMBL/GenBank/DDBJ whole genome shotgun (WGS) entry which is preliminary data.</text>
</comment>
<dbReference type="Proteomes" id="UP000735302">
    <property type="component" value="Unassembled WGS sequence"/>
</dbReference>
<gene>
    <name evidence="2" type="ORF">PoB_004124100</name>
</gene>
<proteinExistence type="predicted"/>
<feature type="region of interest" description="Disordered" evidence="1">
    <location>
        <begin position="1"/>
        <end position="83"/>
    </location>
</feature>
<feature type="compositionally biased region" description="Polar residues" evidence="1">
    <location>
        <begin position="49"/>
        <end position="59"/>
    </location>
</feature>
<protein>
    <submittedName>
        <fullName evidence="2">Uncharacterized protein</fullName>
    </submittedName>
</protein>
<reference evidence="2 3" key="1">
    <citation type="journal article" date="2021" name="Elife">
        <title>Chloroplast acquisition without the gene transfer in kleptoplastic sea slugs, Plakobranchus ocellatus.</title>
        <authorList>
            <person name="Maeda T."/>
            <person name="Takahashi S."/>
            <person name="Yoshida T."/>
            <person name="Shimamura S."/>
            <person name="Takaki Y."/>
            <person name="Nagai Y."/>
            <person name="Toyoda A."/>
            <person name="Suzuki Y."/>
            <person name="Arimoto A."/>
            <person name="Ishii H."/>
            <person name="Satoh N."/>
            <person name="Nishiyama T."/>
            <person name="Hasebe M."/>
            <person name="Maruyama T."/>
            <person name="Minagawa J."/>
            <person name="Obokata J."/>
            <person name="Shigenobu S."/>
        </authorList>
    </citation>
    <scope>NUCLEOTIDE SEQUENCE [LARGE SCALE GENOMIC DNA]</scope>
</reference>
<evidence type="ECO:0000313" key="3">
    <source>
        <dbReference type="Proteomes" id="UP000735302"/>
    </source>
</evidence>
<feature type="compositionally biased region" description="Basic and acidic residues" evidence="1">
    <location>
        <begin position="29"/>
        <end position="38"/>
    </location>
</feature>
<dbReference type="EMBL" id="BLXT01004580">
    <property type="protein sequence ID" value="GFO14736.1"/>
    <property type="molecule type" value="Genomic_DNA"/>
</dbReference>
<evidence type="ECO:0000313" key="2">
    <source>
        <dbReference type="EMBL" id="GFO14736.1"/>
    </source>
</evidence>
<name>A0AAV4B2I7_9GAST</name>
<dbReference type="AlphaFoldDB" id="A0AAV4B2I7"/>
<organism evidence="2 3">
    <name type="scientific">Plakobranchus ocellatus</name>
    <dbReference type="NCBI Taxonomy" id="259542"/>
    <lineage>
        <taxon>Eukaryota</taxon>
        <taxon>Metazoa</taxon>
        <taxon>Spiralia</taxon>
        <taxon>Lophotrochozoa</taxon>
        <taxon>Mollusca</taxon>
        <taxon>Gastropoda</taxon>
        <taxon>Heterobranchia</taxon>
        <taxon>Euthyneura</taxon>
        <taxon>Panpulmonata</taxon>
        <taxon>Sacoglossa</taxon>
        <taxon>Placobranchoidea</taxon>
        <taxon>Plakobranchidae</taxon>
        <taxon>Plakobranchus</taxon>
    </lineage>
</organism>
<accession>A0AAV4B2I7</accession>
<evidence type="ECO:0000256" key="1">
    <source>
        <dbReference type="SAM" id="MobiDB-lite"/>
    </source>
</evidence>
<sequence>MNRGYGKSVSVKPKDPFDRVISYSNGDEFGQRNPKERSSPFGNGHVESSKMSDGPQNKTDPAGLFVSTPEERKEGQQSSTYNSHGLGECCHSAGVADISVQEYFSVKAFDECLQLSYHLFEQGNSIDGLDYTTGRHRNVLSPKELSQGKGTFPSNLLHHSLLGLL</sequence>